<keyword evidence="3" id="KW-1185">Reference proteome</keyword>
<feature type="region of interest" description="Disordered" evidence="1">
    <location>
        <begin position="1"/>
        <end position="25"/>
    </location>
</feature>
<evidence type="ECO:0000313" key="2">
    <source>
        <dbReference type="EMBL" id="GGM23522.1"/>
    </source>
</evidence>
<sequence length="280" mass="31056">MIEEPETPASGLDEELDENSDGDLDPIFADDIDFMVDLRQVAVSASRLDDRPDEDAAGKDPHVADAMLLDRLFAAGLRGAEYEAFILELTKYGLAVMTAWTIDGTAFTRAWKLGRPVAAAHRPVAQHSRRDDAMAIADLTVTLGLQLFDQKVLRQRVWRPDRGASIKTFFIGGCLLKLSNACRMWRADTPVCEVPTGEPLPQVPVQREGTDPQDVMILRDLIVQAIGDESDQVKQMLLMAGEGFTHREIAKTIGGDLTDRSVEAVLHRARRRARLRVQGR</sequence>
<protein>
    <submittedName>
        <fullName evidence="2">Uncharacterized protein</fullName>
    </submittedName>
</protein>
<comment type="caution">
    <text evidence="2">The sequence shown here is derived from an EMBL/GenBank/DDBJ whole genome shotgun (WGS) entry which is preliminary data.</text>
</comment>
<dbReference type="Proteomes" id="UP000642070">
    <property type="component" value="Unassembled WGS sequence"/>
</dbReference>
<accession>A0A917WRX0</accession>
<gene>
    <name evidence="2" type="ORF">GCM10007977_025900</name>
</gene>
<dbReference type="AlphaFoldDB" id="A0A917WRX0"/>
<evidence type="ECO:0000313" key="3">
    <source>
        <dbReference type="Proteomes" id="UP000642070"/>
    </source>
</evidence>
<reference evidence="2" key="1">
    <citation type="journal article" date="2014" name="Int. J. Syst. Evol. Microbiol.">
        <title>Complete genome sequence of Corynebacterium casei LMG S-19264T (=DSM 44701T), isolated from a smear-ripened cheese.</title>
        <authorList>
            <consortium name="US DOE Joint Genome Institute (JGI-PGF)"/>
            <person name="Walter F."/>
            <person name="Albersmeier A."/>
            <person name="Kalinowski J."/>
            <person name="Ruckert C."/>
        </authorList>
    </citation>
    <scope>NUCLEOTIDE SEQUENCE</scope>
    <source>
        <strain evidence="2">JCM 19831</strain>
    </source>
</reference>
<name>A0A917WRX0_9ACTN</name>
<dbReference type="EMBL" id="BMPI01000010">
    <property type="protein sequence ID" value="GGM23522.1"/>
    <property type="molecule type" value="Genomic_DNA"/>
</dbReference>
<proteinExistence type="predicted"/>
<dbReference type="RefSeq" id="WP_190250020.1">
    <property type="nucleotide sequence ID" value="NZ_BMPI01000010.1"/>
</dbReference>
<reference evidence="2" key="2">
    <citation type="submission" date="2020-09" db="EMBL/GenBank/DDBJ databases">
        <authorList>
            <person name="Sun Q."/>
            <person name="Ohkuma M."/>
        </authorList>
    </citation>
    <scope>NUCLEOTIDE SEQUENCE</scope>
    <source>
        <strain evidence="2">JCM 19831</strain>
    </source>
</reference>
<evidence type="ECO:0000256" key="1">
    <source>
        <dbReference type="SAM" id="MobiDB-lite"/>
    </source>
</evidence>
<organism evidence="2 3">
    <name type="scientific">Dactylosporangium sucinum</name>
    <dbReference type="NCBI Taxonomy" id="1424081"/>
    <lineage>
        <taxon>Bacteria</taxon>
        <taxon>Bacillati</taxon>
        <taxon>Actinomycetota</taxon>
        <taxon>Actinomycetes</taxon>
        <taxon>Micromonosporales</taxon>
        <taxon>Micromonosporaceae</taxon>
        <taxon>Dactylosporangium</taxon>
    </lineage>
</organism>